<feature type="region of interest" description="Disordered" evidence="2">
    <location>
        <begin position="50"/>
        <end position="99"/>
    </location>
</feature>
<keyword evidence="3" id="KW-0732">Signal</keyword>
<gene>
    <name evidence="5" type="ORF">E2F50_01310</name>
</gene>
<feature type="compositionally biased region" description="Polar residues" evidence="2">
    <location>
        <begin position="86"/>
        <end position="99"/>
    </location>
</feature>
<dbReference type="PANTHER" id="PTHR21666">
    <property type="entry name" value="PEPTIDASE-RELATED"/>
    <property type="match status" value="1"/>
</dbReference>
<sequence>MRIKSSPKFGTSVVKFAVAALLASVATGCSSDASRFSGLFSKTDNMTTASIPQRQVNGAYGQAPTPRGDLNSAQGLPPVAQGDYGTRSSAVNQPYPGNSGYSSPVRAAVAPVSVQRSELSSPTASTAPVAASRSMPVVEDEPMNRKQAMAQPFPGRSPASQSLTVPSAQSKADSVVTGTIKPMSGWSTVNAPKVTIRPGETAATLSKRYGVPEKEILKANGGTLSPGQSVIIPTFGPARNSAKTAASDIDLQNNAPAPAREPEQKIAVLPTANRDKALGEPARLTPPGGKPLGGSYVVKPGDSLAKIAKATGTPIDQLKAANGLTSEGVRVGQTLKVVSDAASADPVKTASIPEKPAAAPKPVAAAAPVAALASAAPVTASAPAAAKPAAETASLTDVEKKSDVSAAAPQSTGIGKYRWPVSGAVIAGYGANVDGNRNDGIDISVPEGTPIKAAENGVVIYAGNGLKQLGNTVLVRHDDGKVTVYGHAGNISVARGQKVTRGQTVASSGMSGDAKRPQVHFEVRKDATPVNPITFLE</sequence>
<dbReference type="GO" id="GO:0004222">
    <property type="term" value="F:metalloendopeptidase activity"/>
    <property type="evidence" value="ECO:0007669"/>
    <property type="project" value="TreeGrafter"/>
</dbReference>
<dbReference type="InterPro" id="IPR011055">
    <property type="entry name" value="Dup_hybrid_motif"/>
</dbReference>
<reference evidence="5 6" key="1">
    <citation type="submission" date="2019-03" db="EMBL/GenBank/DDBJ databases">
        <title>Rhizobium sp. nov., an bacterium isolated from biocrust in Mu Us Desert.</title>
        <authorList>
            <person name="Lixiong L."/>
        </authorList>
    </citation>
    <scope>NUCLEOTIDE SEQUENCE [LARGE SCALE GENOMIC DNA]</scope>
    <source>
        <strain evidence="5 6">SPY-1</strain>
    </source>
</reference>
<proteinExistence type="inferred from homology"/>
<evidence type="ECO:0000256" key="1">
    <source>
        <dbReference type="ARBA" id="ARBA00038420"/>
    </source>
</evidence>
<dbReference type="SUPFAM" id="SSF54106">
    <property type="entry name" value="LysM domain"/>
    <property type="match status" value="1"/>
</dbReference>
<dbReference type="PANTHER" id="PTHR21666:SF263">
    <property type="entry name" value="MUREIN HYDROLASE ACTIVATOR NLPD"/>
    <property type="match status" value="1"/>
</dbReference>
<feature type="compositionally biased region" description="Low complexity" evidence="2">
    <location>
        <begin position="116"/>
        <end position="132"/>
    </location>
</feature>
<dbReference type="PROSITE" id="PS51782">
    <property type="entry name" value="LYSM"/>
    <property type="match status" value="1"/>
</dbReference>
<keyword evidence="6" id="KW-1185">Reference proteome</keyword>
<feature type="signal peptide" evidence="3">
    <location>
        <begin position="1"/>
        <end position="19"/>
    </location>
</feature>
<accession>A0A4R5ULW8</accession>
<dbReference type="InterPro" id="IPR016047">
    <property type="entry name" value="M23ase_b-sheet_dom"/>
</dbReference>
<evidence type="ECO:0000256" key="2">
    <source>
        <dbReference type="SAM" id="MobiDB-lite"/>
    </source>
</evidence>
<dbReference type="Proteomes" id="UP000295238">
    <property type="component" value="Unassembled WGS sequence"/>
</dbReference>
<feature type="domain" description="LysM" evidence="4">
    <location>
        <begin position="294"/>
        <end position="337"/>
    </location>
</feature>
<feature type="region of interest" description="Disordered" evidence="2">
    <location>
        <begin position="116"/>
        <end position="170"/>
    </location>
</feature>
<dbReference type="PROSITE" id="PS51257">
    <property type="entry name" value="PROKAR_LIPOPROTEIN"/>
    <property type="match status" value="1"/>
</dbReference>
<organism evidence="5 6">
    <name type="scientific">Rhizobium deserti</name>
    <dbReference type="NCBI Taxonomy" id="2547961"/>
    <lineage>
        <taxon>Bacteria</taxon>
        <taxon>Pseudomonadati</taxon>
        <taxon>Pseudomonadota</taxon>
        <taxon>Alphaproteobacteria</taxon>
        <taxon>Hyphomicrobiales</taxon>
        <taxon>Rhizobiaceae</taxon>
        <taxon>Rhizobium/Agrobacterium group</taxon>
        <taxon>Rhizobium</taxon>
    </lineage>
</organism>
<dbReference type="Gene3D" id="2.70.70.10">
    <property type="entry name" value="Glucose Permease (Domain IIA)"/>
    <property type="match status" value="1"/>
</dbReference>
<dbReference type="Pfam" id="PF01476">
    <property type="entry name" value="LysM"/>
    <property type="match status" value="2"/>
</dbReference>
<protein>
    <submittedName>
        <fullName evidence="5">LysM peptidoglycan-binding domain-containing protein</fullName>
    </submittedName>
</protein>
<evidence type="ECO:0000313" key="5">
    <source>
        <dbReference type="EMBL" id="TDK38813.1"/>
    </source>
</evidence>
<dbReference type="EMBL" id="SMTL01000001">
    <property type="protein sequence ID" value="TDK38813.1"/>
    <property type="molecule type" value="Genomic_DNA"/>
</dbReference>
<dbReference type="SMART" id="SM00257">
    <property type="entry name" value="LysM"/>
    <property type="match status" value="2"/>
</dbReference>
<dbReference type="CDD" id="cd00118">
    <property type="entry name" value="LysM"/>
    <property type="match status" value="2"/>
</dbReference>
<feature type="chain" id="PRO_5020986485" evidence="3">
    <location>
        <begin position="20"/>
        <end position="537"/>
    </location>
</feature>
<dbReference type="Pfam" id="PF01551">
    <property type="entry name" value="Peptidase_M23"/>
    <property type="match status" value="1"/>
</dbReference>
<dbReference type="CDD" id="cd12797">
    <property type="entry name" value="M23_peptidase"/>
    <property type="match status" value="1"/>
</dbReference>
<evidence type="ECO:0000256" key="3">
    <source>
        <dbReference type="SAM" id="SignalP"/>
    </source>
</evidence>
<evidence type="ECO:0000259" key="4">
    <source>
        <dbReference type="PROSITE" id="PS51782"/>
    </source>
</evidence>
<dbReference type="AlphaFoldDB" id="A0A4R5ULW8"/>
<feature type="compositionally biased region" description="Polar residues" evidence="2">
    <location>
        <begin position="158"/>
        <end position="170"/>
    </location>
</feature>
<comment type="similarity">
    <text evidence="1">Belongs to the E.coli NlpD/Haemophilus LppB family.</text>
</comment>
<dbReference type="SUPFAM" id="SSF51261">
    <property type="entry name" value="Duplicated hybrid motif"/>
    <property type="match status" value="1"/>
</dbReference>
<comment type="caution">
    <text evidence="5">The sequence shown here is derived from an EMBL/GenBank/DDBJ whole genome shotgun (WGS) entry which is preliminary data.</text>
</comment>
<evidence type="ECO:0000313" key="6">
    <source>
        <dbReference type="Proteomes" id="UP000295238"/>
    </source>
</evidence>
<dbReference type="InterPro" id="IPR050570">
    <property type="entry name" value="Cell_wall_metabolism_enzyme"/>
</dbReference>
<dbReference type="Gene3D" id="3.10.350.10">
    <property type="entry name" value="LysM domain"/>
    <property type="match status" value="2"/>
</dbReference>
<name>A0A4R5ULW8_9HYPH</name>
<dbReference type="InterPro" id="IPR036779">
    <property type="entry name" value="LysM_dom_sf"/>
</dbReference>
<dbReference type="InterPro" id="IPR018392">
    <property type="entry name" value="LysM"/>
</dbReference>